<evidence type="ECO:0000313" key="2">
    <source>
        <dbReference type="EMBL" id="KAH3747110.1"/>
    </source>
</evidence>
<dbReference type="SUPFAM" id="SSF57414">
    <property type="entry name" value="Hairpin loop containing domain-like"/>
    <property type="match status" value="1"/>
</dbReference>
<dbReference type="PROSITE" id="PS50948">
    <property type="entry name" value="PAN"/>
    <property type="match status" value="1"/>
</dbReference>
<feature type="domain" description="Apple" evidence="1">
    <location>
        <begin position="234"/>
        <end position="315"/>
    </location>
</feature>
<proteinExistence type="predicted"/>
<dbReference type="Pfam" id="PF00024">
    <property type="entry name" value="PAN_1"/>
    <property type="match status" value="1"/>
</dbReference>
<evidence type="ECO:0000259" key="1">
    <source>
        <dbReference type="PROSITE" id="PS50948"/>
    </source>
</evidence>
<dbReference type="AlphaFoldDB" id="A0A9D4DEP6"/>
<sequence>MKMDMEFIPLKLELTVFAELVFFGIHITIVELSLWKYQVPSIKKNIFTNPYLLGNPTVPIILSAYTNKLPGPKTCIVNQVLNRPHYDTAFSLEMFAQDDVSNVKLTYAIGTNEGGTNVQDWTEMGGNNLLVPAKLPGGIPLYWTVSASNSQSVSSNKQCYLQTYDSTLPDGKVEHEYKFSSHPSKLGAFIIVVEDSPLKDLHYKAVGYGPGKFGNQFVGWEETRLNHSPLRQDVTGALQHFTDPKNGKLIANVLSTAKPLKTPDSCAELCLNHGSNCVSFSYEYHTETCDLHDQVAGANAYLRISGTYKSYDRLGIGYNTYIEYNNLPLRHGTQYFVNVEVTNVLGYVAYLVGEGTMVDFTPPEPGLILNSQSDFLRADRCKASISQRCLEVTTRENHR</sequence>
<organism evidence="2 3">
    <name type="scientific">Dreissena polymorpha</name>
    <name type="common">Zebra mussel</name>
    <name type="synonym">Mytilus polymorpha</name>
    <dbReference type="NCBI Taxonomy" id="45954"/>
    <lineage>
        <taxon>Eukaryota</taxon>
        <taxon>Metazoa</taxon>
        <taxon>Spiralia</taxon>
        <taxon>Lophotrochozoa</taxon>
        <taxon>Mollusca</taxon>
        <taxon>Bivalvia</taxon>
        <taxon>Autobranchia</taxon>
        <taxon>Heteroconchia</taxon>
        <taxon>Euheterodonta</taxon>
        <taxon>Imparidentia</taxon>
        <taxon>Neoheterodontei</taxon>
        <taxon>Myida</taxon>
        <taxon>Dreissenoidea</taxon>
        <taxon>Dreissenidae</taxon>
        <taxon>Dreissena</taxon>
    </lineage>
</organism>
<dbReference type="Gene3D" id="3.50.4.10">
    <property type="entry name" value="Hepatocyte Growth Factor"/>
    <property type="match status" value="1"/>
</dbReference>
<dbReference type="PANTHER" id="PTHR16897">
    <property type="entry name" value="OS10G0105400 PROTEIN"/>
    <property type="match status" value="1"/>
</dbReference>
<reference evidence="2" key="1">
    <citation type="journal article" date="2019" name="bioRxiv">
        <title>The Genome of the Zebra Mussel, Dreissena polymorpha: A Resource for Invasive Species Research.</title>
        <authorList>
            <person name="McCartney M.A."/>
            <person name="Auch B."/>
            <person name="Kono T."/>
            <person name="Mallez S."/>
            <person name="Zhang Y."/>
            <person name="Obille A."/>
            <person name="Becker A."/>
            <person name="Abrahante J.E."/>
            <person name="Garbe J."/>
            <person name="Badalamenti J.P."/>
            <person name="Herman A."/>
            <person name="Mangelson H."/>
            <person name="Liachko I."/>
            <person name="Sullivan S."/>
            <person name="Sone E.D."/>
            <person name="Koren S."/>
            <person name="Silverstein K.A.T."/>
            <person name="Beckman K.B."/>
            <person name="Gohl D.M."/>
        </authorList>
    </citation>
    <scope>NUCLEOTIDE SEQUENCE</scope>
    <source>
        <strain evidence="2">Duluth1</strain>
        <tissue evidence="2">Whole animal</tissue>
    </source>
</reference>
<dbReference type="PANTHER" id="PTHR16897:SF2">
    <property type="entry name" value="OS03G0226600 PROTEIN"/>
    <property type="match status" value="1"/>
</dbReference>
<dbReference type="InterPro" id="IPR003609">
    <property type="entry name" value="Pan_app"/>
</dbReference>
<accession>A0A9D4DEP6</accession>
<evidence type="ECO:0000313" key="3">
    <source>
        <dbReference type="Proteomes" id="UP000828390"/>
    </source>
</evidence>
<gene>
    <name evidence="2" type="ORF">DPMN_181532</name>
</gene>
<dbReference type="Proteomes" id="UP000828390">
    <property type="component" value="Unassembled WGS sequence"/>
</dbReference>
<keyword evidence="3" id="KW-1185">Reference proteome</keyword>
<dbReference type="EMBL" id="JAIWYP010000010">
    <property type="protein sequence ID" value="KAH3747110.1"/>
    <property type="molecule type" value="Genomic_DNA"/>
</dbReference>
<comment type="caution">
    <text evidence="2">The sequence shown here is derived from an EMBL/GenBank/DDBJ whole genome shotgun (WGS) entry which is preliminary data.</text>
</comment>
<reference evidence="2" key="2">
    <citation type="submission" date="2020-11" db="EMBL/GenBank/DDBJ databases">
        <authorList>
            <person name="McCartney M.A."/>
            <person name="Auch B."/>
            <person name="Kono T."/>
            <person name="Mallez S."/>
            <person name="Becker A."/>
            <person name="Gohl D.M."/>
            <person name="Silverstein K.A.T."/>
            <person name="Koren S."/>
            <person name="Bechman K.B."/>
            <person name="Herman A."/>
            <person name="Abrahante J.E."/>
            <person name="Garbe J."/>
        </authorList>
    </citation>
    <scope>NUCLEOTIDE SEQUENCE</scope>
    <source>
        <strain evidence="2">Duluth1</strain>
        <tissue evidence="2">Whole animal</tissue>
    </source>
</reference>
<protein>
    <recommendedName>
        <fullName evidence="1">Apple domain-containing protein</fullName>
    </recommendedName>
</protein>
<name>A0A9D4DEP6_DREPO</name>